<name>A0AAF0V8E5_SOLVR</name>
<evidence type="ECO:0008006" key="3">
    <source>
        <dbReference type="Google" id="ProtNLM"/>
    </source>
</evidence>
<evidence type="ECO:0000313" key="1">
    <source>
        <dbReference type="EMBL" id="WMV58526.1"/>
    </source>
</evidence>
<dbReference type="GO" id="GO:0004467">
    <property type="term" value="F:long-chain fatty acid-CoA ligase activity"/>
    <property type="evidence" value="ECO:0007669"/>
    <property type="project" value="TreeGrafter"/>
</dbReference>
<proteinExistence type="predicted"/>
<dbReference type="AlphaFoldDB" id="A0AAF0V8E5"/>
<dbReference type="PANTHER" id="PTHR43272:SF3">
    <property type="entry name" value="LONG CHAIN ACYL-COA SYNTHETASE 4"/>
    <property type="match status" value="1"/>
</dbReference>
<dbReference type="GO" id="GO:0016020">
    <property type="term" value="C:membrane"/>
    <property type="evidence" value="ECO:0007669"/>
    <property type="project" value="TreeGrafter"/>
</dbReference>
<protein>
    <recommendedName>
        <fullName evidence="3">AMP-dependent synthetase/ligase domain-containing protein</fullName>
    </recommendedName>
</protein>
<accession>A0AAF0V8E5</accession>
<dbReference type="PANTHER" id="PTHR43272">
    <property type="entry name" value="LONG-CHAIN-FATTY-ACID--COA LIGASE"/>
    <property type="match status" value="1"/>
</dbReference>
<dbReference type="GO" id="GO:0005783">
    <property type="term" value="C:endoplasmic reticulum"/>
    <property type="evidence" value="ECO:0007669"/>
    <property type="project" value="TreeGrafter"/>
</dbReference>
<organism evidence="1 2">
    <name type="scientific">Solanum verrucosum</name>
    <dbReference type="NCBI Taxonomy" id="315347"/>
    <lineage>
        <taxon>Eukaryota</taxon>
        <taxon>Viridiplantae</taxon>
        <taxon>Streptophyta</taxon>
        <taxon>Embryophyta</taxon>
        <taxon>Tracheophyta</taxon>
        <taxon>Spermatophyta</taxon>
        <taxon>Magnoliopsida</taxon>
        <taxon>eudicotyledons</taxon>
        <taxon>Gunneridae</taxon>
        <taxon>Pentapetalae</taxon>
        <taxon>asterids</taxon>
        <taxon>lamiids</taxon>
        <taxon>Solanales</taxon>
        <taxon>Solanaceae</taxon>
        <taxon>Solanoideae</taxon>
        <taxon>Solaneae</taxon>
        <taxon>Solanum</taxon>
    </lineage>
</organism>
<sequence>MRVITCTHILQGYGLSETCVVVPEMEYDALSSTPRREICVREDTLFTLIFYYKYEDLTKEVAINGWLVPYGVTPWKLVDQTRASS</sequence>
<gene>
    <name evidence="1" type="ORF">MTR67_051911</name>
</gene>
<reference evidence="1" key="1">
    <citation type="submission" date="2023-08" db="EMBL/GenBank/DDBJ databases">
        <title>A de novo genome assembly of Solanum verrucosum Schlechtendal, a Mexican diploid species geographically isolated from the other diploid A-genome species in potato relatives.</title>
        <authorList>
            <person name="Hosaka K."/>
        </authorList>
    </citation>
    <scope>NUCLEOTIDE SEQUENCE</scope>
    <source>
        <tissue evidence="1">Young leaves</tissue>
    </source>
</reference>
<keyword evidence="2" id="KW-1185">Reference proteome</keyword>
<dbReference type="Proteomes" id="UP001234989">
    <property type="component" value="Chromosome 12"/>
</dbReference>
<evidence type="ECO:0000313" key="2">
    <source>
        <dbReference type="Proteomes" id="UP001234989"/>
    </source>
</evidence>
<dbReference type="EMBL" id="CP133623">
    <property type="protein sequence ID" value="WMV58526.1"/>
    <property type="molecule type" value="Genomic_DNA"/>
</dbReference>